<proteinExistence type="predicted"/>
<dbReference type="InterPro" id="IPR047111">
    <property type="entry name" value="YbaP-like"/>
</dbReference>
<name>A0A7G6VR43_9SPHN</name>
<evidence type="ECO:0000313" key="1">
    <source>
        <dbReference type="EMBL" id="QNE04208.1"/>
    </source>
</evidence>
<dbReference type="InterPro" id="IPR002816">
    <property type="entry name" value="TraB/PrgY/GumN_fam"/>
</dbReference>
<dbReference type="CDD" id="cd14789">
    <property type="entry name" value="Tiki"/>
    <property type="match status" value="1"/>
</dbReference>
<accession>A0A7G6VR43</accession>
<sequence length="324" mass="34692">MTVTIKRAARAFLGLIARFAAPISGLGLLASPQAGLAGDIAAGETAAGETIELDRSDADPALWKLSDKDTTIWLFGTMHALKPDLVWFDDAVSEAFAGSDELVIEMLEPDTATMQKVIGTSGIYTDGSTLSQRLSSEQRTHLAEAGASLGIPMQALDRMKPWFAAVTLSAAPLTQLGYDPRAGAEAVLQGSAREQGKTIAGLESFEEQMGFFSTLPEEQQVAFLIDAASSLAEAGEVYAESERAWGVGDVLATERLINEGLQDTPEVYEVLIRGRNREWADWIQTRMEQPGNVFVAVGAGHLAGTDSVQSVLAERGLTVERVEY</sequence>
<organism evidence="1 2">
    <name type="scientific">Croceicoccus marinus</name>
    <dbReference type="NCBI Taxonomy" id="450378"/>
    <lineage>
        <taxon>Bacteria</taxon>
        <taxon>Pseudomonadati</taxon>
        <taxon>Pseudomonadota</taxon>
        <taxon>Alphaproteobacteria</taxon>
        <taxon>Sphingomonadales</taxon>
        <taxon>Erythrobacteraceae</taxon>
        <taxon>Croceicoccus</taxon>
    </lineage>
</organism>
<dbReference type="EMBL" id="CP060052">
    <property type="protein sequence ID" value="QNE04208.1"/>
    <property type="molecule type" value="Genomic_DNA"/>
</dbReference>
<reference evidence="1 2" key="1">
    <citation type="submission" date="2020-08" db="EMBL/GenBank/DDBJ databases">
        <authorList>
            <person name="Liu G."/>
            <person name="Sun C."/>
        </authorList>
    </citation>
    <scope>NUCLEOTIDE SEQUENCE [LARGE SCALE GENOMIC DNA]</scope>
    <source>
        <strain evidence="1 2">OT19</strain>
    </source>
</reference>
<dbReference type="AlphaFoldDB" id="A0A7G6VR43"/>
<protein>
    <submittedName>
        <fullName evidence="1">TraB/GumN family protein</fullName>
    </submittedName>
</protein>
<dbReference type="PANTHER" id="PTHR40590">
    <property type="entry name" value="CYTOPLASMIC PROTEIN-RELATED"/>
    <property type="match status" value="1"/>
</dbReference>
<gene>
    <name evidence="1" type="ORF">H4O24_09380</name>
</gene>
<dbReference type="Proteomes" id="UP000515297">
    <property type="component" value="Chromosome"/>
</dbReference>
<dbReference type="RefSeq" id="WP_185883509.1">
    <property type="nucleotide sequence ID" value="NZ_CP060052.1"/>
</dbReference>
<evidence type="ECO:0000313" key="2">
    <source>
        <dbReference type="Proteomes" id="UP000515297"/>
    </source>
</evidence>
<dbReference type="PANTHER" id="PTHR40590:SF1">
    <property type="entry name" value="CYTOPLASMIC PROTEIN"/>
    <property type="match status" value="1"/>
</dbReference>
<dbReference type="Pfam" id="PF01963">
    <property type="entry name" value="TraB_PrgY_gumN"/>
    <property type="match status" value="1"/>
</dbReference>